<dbReference type="EMBL" id="LLEI02000021">
    <property type="protein sequence ID" value="OAJ95109.1"/>
    <property type="molecule type" value="Genomic_DNA"/>
</dbReference>
<sequence length="94" mass="10481">MPLNWENDDNELDSILDAAAATTDKKLASRISSITHMTDEEVLELFPTSEDVQKLNDLMKIVKSSEDRNLKVSKIVNNAEEFGGVILTLITKFA</sequence>
<reference evidence="1 2" key="1">
    <citation type="journal article" date="2016" name="Syst. Appl. Microbiol.">
        <title>Vibrio bivalvicida sp. nov., a novel larval pathogen for bivalve molluscs reared in a hatchery.</title>
        <authorList>
            <person name="Dubert J."/>
            <person name="Romalde J.L."/>
            <person name="Prado S."/>
            <person name="Barja J.L."/>
        </authorList>
    </citation>
    <scope>NUCLEOTIDE SEQUENCE [LARGE SCALE GENOMIC DNA]</scope>
    <source>
        <strain evidence="1 2">605</strain>
    </source>
</reference>
<protein>
    <submittedName>
        <fullName evidence="1">Uncharacterized protein</fullName>
    </submittedName>
</protein>
<name>A0A177Y2J7_9VIBR</name>
<comment type="caution">
    <text evidence="1">The sequence shown here is derived from an EMBL/GenBank/DDBJ whole genome shotgun (WGS) entry which is preliminary data.</text>
</comment>
<gene>
    <name evidence="1" type="ORF">APB76_07450</name>
</gene>
<dbReference type="AlphaFoldDB" id="A0A177Y2J7"/>
<accession>A0A177Y2J7</accession>
<evidence type="ECO:0000313" key="2">
    <source>
        <dbReference type="Proteomes" id="UP000078406"/>
    </source>
</evidence>
<organism evidence="1 2">
    <name type="scientific">Vibrio bivalvicida</name>
    <dbReference type="NCBI Taxonomy" id="1276888"/>
    <lineage>
        <taxon>Bacteria</taxon>
        <taxon>Pseudomonadati</taxon>
        <taxon>Pseudomonadota</taxon>
        <taxon>Gammaproteobacteria</taxon>
        <taxon>Vibrionales</taxon>
        <taxon>Vibrionaceae</taxon>
        <taxon>Vibrio</taxon>
        <taxon>Vibrio oreintalis group</taxon>
    </lineage>
</organism>
<evidence type="ECO:0000313" key="1">
    <source>
        <dbReference type="EMBL" id="OAJ95109.1"/>
    </source>
</evidence>
<proteinExistence type="predicted"/>
<dbReference type="Proteomes" id="UP000078406">
    <property type="component" value="Unassembled WGS sequence"/>
</dbReference>
<dbReference type="RefSeq" id="WP_054962095.1">
    <property type="nucleotide sequence ID" value="NZ_LLEI02000021.1"/>
</dbReference>